<protein>
    <recommendedName>
        <fullName evidence="2">Rhodanese domain-containing protein</fullName>
    </recommendedName>
</protein>
<gene>
    <name evidence="3" type="ORF">N7456_003146</name>
</gene>
<dbReference type="OrthoDB" id="566238at2759"/>
<evidence type="ECO:0000259" key="2">
    <source>
        <dbReference type="PROSITE" id="PS50206"/>
    </source>
</evidence>
<dbReference type="Proteomes" id="UP001149165">
    <property type="component" value="Unassembled WGS sequence"/>
</dbReference>
<dbReference type="PANTHER" id="PTHR44086">
    <property type="entry name" value="THIOSULFATE SULFURTRANSFERASE RDL2, MITOCHONDRIAL-RELATED"/>
    <property type="match status" value="1"/>
</dbReference>
<dbReference type="EMBL" id="JAPQKH010000003">
    <property type="protein sequence ID" value="KAJ5106471.1"/>
    <property type="molecule type" value="Genomic_DNA"/>
</dbReference>
<dbReference type="CDD" id="cd01519">
    <property type="entry name" value="RHOD_HSP67B2"/>
    <property type="match status" value="1"/>
</dbReference>
<name>A0A9W9KHY2_9EURO</name>
<dbReference type="InterPro" id="IPR036873">
    <property type="entry name" value="Rhodanese-like_dom_sf"/>
</dbReference>
<evidence type="ECO:0000313" key="3">
    <source>
        <dbReference type="EMBL" id="KAJ5106471.1"/>
    </source>
</evidence>
<proteinExistence type="predicted"/>
<feature type="compositionally biased region" description="Low complexity" evidence="1">
    <location>
        <begin position="1"/>
        <end position="16"/>
    </location>
</feature>
<dbReference type="PANTHER" id="PTHR44086:SF10">
    <property type="entry name" value="THIOSULFATE SULFURTRANSFERASE_RHODANESE-LIKE DOMAIN-CONTAINING PROTEIN 3"/>
    <property type="match status" value="1"/>
</dbReference>
<feature type="region of interest" description="Disordered" evidence="1">
    <location>
        <begin position="1"/>
        <end position="21"/>
    </location>
</feature>
<dbReference type="SUPFAM" id="SSF52821">
    <property type="entry name" value="Rhodanese/Cell cycle control phosphatase"/>
    <property type="match status" value="1"/>
</dbReference>
<organism evidence="3 4">
    <name type="scientific">Penicillium angulare</name>
    <dbReference type="NCBI Taxonomy" id="116970"/>
    <lineage>
        <taxon>Eukaryota</taxon>
        <taxon>Fungi</taxon>
        <taxon>Dikarya</taxon>
        <taxon>Ascomycota</taxon>
        <taxon>Pezizomycotina</taxon>
        <taxon>Eurotiomycetes</taxon>
        <taxon>Eurotiomycetidae</taxon>
        <taxon>Eurotiales</taxon>
        <taxon>Aspergillaceae</taxon>
        <taxon>Penicillium</taxon>
    </lineage>
</organism>
<dbReference type="Pfam" id="PF00581">
    <property type="entry name" value="Rhodanese"/>
    <property type="match status" value="1"/>
</dbReference>
<dbReference type="SMART" id="SM00450">
    <property type="entry name" value="RHOD"/>
    <property type="match status" value="1"/>
</dbReference>
<dbReference type="Gene3D" id="3.40.250.10">
    <property type="entry name" value="Rhodanese-like domain"/>
    <property type="match status" value="1"/>
</dbReference>
<feature type="domain" description="Rhodanese" evidence="2">
    <location>
        <begin position="101"/>
        <end position="207"/>
    </location>
</feature>
<sequence>MRRSVTSISSSALKSSTRQPLLQRGCLSTTRGISSLPRSSLLTGQSSYNTKTQFQSSLQSQSQPRFQIRWNSDESAPPSWRKWGFEEINTVLPSSSSSDPSHNPVIFIDVREPAELNGTGIIPSAINIPLASQPDALYLDADEFETRFGFPKPSVGKDQQIVFYCKAGVRAEAAAQLAVGAGYDADTIGIYYGSWLDWAKNGGRVEKWEGDDF</sequence>
<reference evidence="3" key="1">
    <citation type="submission" date="2022-11" db="EMBL/GenBank/DDBJ databases">
        <authorList>
            <person name="Petersen C."/>
        </authorList>
    </citation>
    <scope>NUCLEOTIDE SEQUENCE</scope>
    <source>
        <strain evidence="3">IBT 30069</strain>
    </source>
</reference>
<dbReference type="AlphaFoldDB" id="A0A9W9KHY2"/>
<dbReference type="GO" id="GO:0004792">
    <property type="term" value="F:thiosulfate-cyanide sulfurtransferase activity"/>
    <property type="evidence" value="ECO:0007669"/>
    <property type="project" value="TreeGrafter"/>
</dbReference>
<accession>A0A9W9KHY2</accession>
<dbReference type="PROSITE" id="PS50206">
    <property type="entry name" value="RHODANESE_3"/>
    <property type="match status" value="1"/>
</dbReference>
<dbReference type="InterPro" id="IPR001763">
    <property type="entry name" value="Rhodanese-like_dom"/>
</dbReference>
<keyword evidence="4" id="KW-1185">Reference proteome</keyword>
<evidence type="ECO:0000256" key="1">
    <source>
        <dbReference type="SAM" id="MobiDB-lite"/>
    </source>
</evidence>
<reference evidence="3" key="2">
    <citation type="journal article" date="2023" name="IMA Fungus">
        <title>Comparative genomic study of the Penicillium genus elucidates a diverse pangenome and 15 lateral gene transfer events.</title>
        <authorList>
            <person name="Petersen C."/>
            <person name="Sorensen T."/>
            <person name="Nielsen M.R."/>
            <person name="Sondergaard T.E."/>
            <person name="Sorensen J.L."/>
            <person name="Fitzpatrick D.A."/>
            <person name="Frisvad J.C."/>
            <person name="Nielsen K.L."/>
        </authorList>
    </citation>
    <scope>NUCLEOTIDE SEQUENCE</scope>
    <source>
        <strain evidence="3">IBT 30069</strain>
    </source>
</reference>
<dbReference type="GO" id="GO:0005739">
    <property type="term" value="C:mitochondrion"/>
    <property type="evidence" value="ECO:0007669"/>
    <property type="project" value="TreeGrafter"/>
</dbReference>
<comment type="caution">
    <text evidence="3">The sequence shown here is derived from an EMBL/GenBank/DDBJ whole genome shotgun (WGS) entry which is preliminary data.</text>
</comment>
<evidence type="ECO:0000313" key="4">
    <source>
        <dbReference type="Proteomes" id="UP001149165"/>
    </source>
</evidence>